<evidence type="ECO:0000256" key="3">
    <source>
        <dbReference type="ARBA" id="ARBA00022676"/>
    </source>
</evidence>
<feature type="compositionally biased region" description="Low complexity" evidence="6">
    <location>
        <begin position="61"/>
        <end position="80"/>
    </location>
</feature>
<evidence type="ECO:0000313" key="9">
    <source>
        <dbReference type="EMBL" id="JAT63333.1"/>
    </source>
</evidence>
<sequence length="486" mass="54201">MRKPRKRRRRGEAGAGGGSPPSVLPGVGALLRLLPLLLLPLAGAAIAVAFSQSGFSIAGRPRPSTPAAAASSPSPPVSAAELTQLTPPSSQQKAPILCNSGGEQEKRVGGGGGIGSSGSLPVLLENTIPSPPNCGGPYHDWELFRSDLEEMRRTLKIFVYPDAHDASSPFAGVFLPHPDPYNPKLGNYHSEHMFKHALLRSTLLTPHPSQAHLFFLPFSINALRNDPRVRSEAAIADFVAGYADRVRGDFGFWNASGGVDHFYVSCHSVGREAAARHRGLRDRAVHVACSSSYFQRNYVAHKDVALPQVWPRPHEEPLNPPAARERFVFFAGRIQNSQVRMELIAKWGNDSSMDVFSRNPPFPYEEGFRRSRYCLHVKGYEVNTARISDAIHYGCIPVILSNYYDLPFANVLDWRKFSVIVNHRDISSVKEILLSITDDMYLTMYQNLIEVRKHFRWNMTPQVYDSFHMTLYQLWLKRFSHLGFVS</sequence>
<dbReference type="EMBL" id="GDJX01004603">
    <property type="protein sequence ID" value="JAT63333.1"/>
    <property type="molecule type" value="Transcribed_RNA"/>
</dbReference>
<protein>
    <submittedName>
        <fullName evidence="9">Putative glycosyltransferase At5g03795</fullName>
    </submittedName>
</protein>
<dbReference type="InterPro" id="IPR040911">
    <property type="entry name" value="Exostosin_GT47"/>
</dbReference>
<dbReference type="AlphaFoldDB" id="A0A1D1Z8X7"/>
<evidence type="ECO:0000256" key="2">
    <source>
        <dbReference type="ARBA" id="ARBA00010271"/>
    </source>
</evidence>
<dbReference type="PANTHER" id="PTHR11062:SF235">
    <property type="entry name" value="GLYCOSYLTRANSFERASE-LIKE PROTEIN"/>
    <property type="match status" value="1"/>
</dbReference>
<comment type="subcellular location">
    <subcellularLocation>
        <location evidence="1">Golgi apparatus membrane</location>
        <topology evidence="1">Single-pass type II membrane protein</topology>
    </subcellularLocation>
</comment>
<feature type="region of interest" description="Disordered" evidence="6">
    <location>
        <begin position="59"/>
        <end position="95"/>
    </location>
</feature>
<feature type="compositionally biased region" description="Polar residues" evidence="6">
    <location>
        <begin position="81"/>
        <end position="93"/>
    </location>
</feature>
<comment type="similarity">
    <text evidence="2">Belongs to the glycosyltransferase 47 family.</text>
</comment>
<evidence type="ECO:0000259" key="8">
    <source>
        <dbReference type="Pfam" id="PF03016"/>
    </source>
</evidence>
<dbReference type="PANTHER" id="PTHR11062">
    <property type="entry name" value="EXOSTOSIN HEPARAN SULFATE GLYCOSYLTRANSFERASE -RELATED"/>
    <property type="match status" value="1"/>
</dbReference>
<feature type="domain" description="Exostosin GT47" evidence="8">
    <location>
        <begin position="152"/>
        <end position="434"/>
    </location>
</feature>
<keyword evidence="9" id="KW-0808">Transferase</keyword>
<dbReference type="GO" id="GO:0016757">
    <property type="term" value="F:glycosyltransferase activity"/>
    <property type="evidence" value="ECO:0007669"/>
    <property type="project" value="UniProtKB-KW"/>
</dbReference>
<evidence type="ECO:0000256" key="6">
    <source>
        <dbReference type="SAM" id="MobiDB-lite"/>
    </source>
</evidence>
<evidence type="ECO:0000256" key="1">
    <source>
        <dbReference type="ARBA" id="ARBA00004323"/>
    </source>
</evidence>
<evidence type="ECO:0000256" key="4">
    <source>
        <dbReference type="ARBA" id="ARBA00022968"/>
    </source>
</evidence>
<keyword evidence="5" id="KW-0333">Golgi apparatus</keyword>
<feature type="region of interest" description="Disordered" evidence="6">
    <location>
        <begin position="1"/>
        <end position="22"/>
    </location>
</feature>
<reference evidence="9" key="1">
    <citation type="submission" date="2015-07" db="EMBL/GenBank/DDBJ databases">
        <title>Transcriptome Assembly of Anthurium amnicola.</title>
        <authorList>
            <person name="Suzuki J."/>
        </authorList>
    </citation>
    <scope>NUCLEOTIDE SEQUENCE</scope>
</reference>
<evidence type="ECO:0000256" key="7">
    <source>
        <dbReference type="SAM" id="Phobius"/>
    </source>
</evidence>
<keyword evidence="7" id="KW-1133">Transmembrane helix</keyword>
<dbReference type="GO" id="GO:0000139">
    <property type="term" value="C:Golgi membrane"/>
    <property type="evidence" value="ECO:0007669"/>
    <property type="project" value="UniProtKB-SubCell"/>
</dbReference>
<evidence type="ECO:0000256" key="5">
    <source>
        <dbReference type="ARBA" id="ARBA00023034"/>
    </source>
</evidence>
<organism evidence="9">
    <name type="scientific">Anthurium amnicola</name>
    <dbReference type="NCBI Taxonomy" id="1678845"/>
    <lineage>
        <taxon>Eukaryota</taxon>
        <taxon>Viridiplantae</taxon>
        <taxon>Streptophyta</taxon>
        <taxon>Embryophyta</taxon>
        <taxon>Tracheophyta</taxon>
        <taxon>Spermatophyta</taxon>
        <taxon>Magnoliopsida</taxon>
        <taxon>Liliopsida</taxon>
        <taxon>Araceae</taxon>
        <taxon>Pothoideae</taxon>
        <taxon>Potheae</taxon>
        <taxon>Anthurium</taxon>
    </lineage>
</organism>
<name>A0A1D1Z8X7_9ARAE</name>
<keyword evidence="4" id="KW-0735">Signal-anchor</keyword>
<dbReference type="Pfam" id="PF03016">
    <property type="entry name" value="Exostosin_GT47"/>
    <property type="match status" value="1"/>
</dbReference>
<keyword evidence="7" id="KW-0812">Transmembrane</keyword>
<keyword evidence="7" id="KW-0472">Membrane</keyword>
<dbReference type="InterPro" id="IPR004263">
    <property type="entry name" value="Exostosin"/>
</dbReference>
<keyword evidence="3" id="KW-0328">Glycosyltransferase</keyword>
<proteinExistence type="inferred from homology"/>
<accession>A0A1D1Z8X7</accession>
<feature type="compositionally biased region" description="Basic residues" evidence="6">
    <location>
        <begin position="1"/>
        <end position="10"/>
    </location>
</feature>
<gene>
    <name evidence="9" type="primary">At5g03795_16</name>
    <name evidence="9" type="ORF">g.30557</name>
</gene>
<feature type="transmembrane region" description="Helical" evidence="7">
    <location>
        <begin position="29"/>
        <end position="50"/>
    </location>
</feature>